<evidence type="ECO:0000313" key="3">
    <source>
        <dbReference type="EMBL" id="KAK0176861.1"/>
    </source>
</evidence>
<dbReference type="InterPro" id="IPR039646">
    <property type="entry name" value="ZNHIT2"/>
</dbReference>
<gene>
    <name evidence="3" type="ORF">PV328_000963</name>
</gene>
<dbReference type="Proteomes" id="UP001168990">
    <property type="component" value="Unassembled WGS sequence"/>
</dbReference>
<dbReference type="AlphaFoldDB" id="A0AA39KX51"/>
<dbReference type="InterPro" id="IPR007529">
    <property type="entry name" value="Znf_HIT"/>
</dbReference>
<accession>A0AA39KX51</accession>
<dbReference type="GO" id="GO:0008270">
    <property type="term" value="F:zinc ion binding"/>
    <property type="evidence" value="ECO:0007669"/>
    <property type="project" value="UniProtKB-UniRule"/>
</dbReference>
<dbReference type="CDD" id="cd23024">
    <property type="entry name" value="zf-HIT_ZNHIT2-3"/>
    <property type="match status" value="1"/>
</dbReference>
<reference evidence="3" key="2">
    <citation type="submission" date="2023-03" db="EMBL/GenBank/DDBJ databases">
        <authorList>
            <person name="Inwood S.N."/>
            <person name="Skelly J.G."/>
            <person name="Guhlin J."/>
            <person name="Harrop T.W.R."/>
            <person name="Goldson S.G."/>
            <person name="Dearden P.K."/>
        </authorList>
    </citation>
    <scope>NUCLEOTIDE SEQUENCE</scope>
    <source>
        <strain evidence="3">Irish</strain>
        <tissue evidence="3">Whole body</tissue>
    </source>
</reference>
<name>A0AA39KX51_9HYME</name>
<organism evidence="3 4">
    <name type="scientific">Microctonus aethiopoides</name>
    <dbReference type="NCBI Taxonomy" id="144406"/>
    <lineage>
        <taxon>Eukaryota</taxon>
        <taxon>Metazoa</taxon>
        <taxon>Ecdysozoa</taxon>
        <taxon>Arthropoda</taxon>
        <taxon>Hexapoda</taxon>
        <taxon>Insecta</taxon>
        <taxon>Pterygota</taxon>
        <taxon>Neoptera</taxon>
        <taxon>Endopterygota</taxon>
        <taxon>Hymenoptera</taxon>
        <taxon>Apocrita</taxon>
        <taxon>Ichneumonoidea</taxon>
        <taxon>Braconidae</taxon>
        <taxon>Euphorinae</taxon>
        <taxon>Microctonus</taxon>
    </lineage>
</organism>
<proteinExistence type="predicted"/>
<reference evidence="3" key="1">
    <citation type="journal article" date="2023" name="bioRxiv">
        <title>Scaffold-level genome assemblies of two parasitoid biocontrol wasps reveal the parthenogenesis mechanism and an associated novel virus.</title>
        <authorList>
            <person name="Inwood S."/>
            <person name="Skelly J."/>
            <person name="Guhlin J."/>
            <person name="Harrop T."/>
            <person name="Goldson S."/>
            <person name="Dearden P."/>
        </authorList>
    </citation>
    <scope>NUCLEOTIDE SEQUENCE</scope>
    <source>
        <strain evidence="3">Irish</strain>
        <tissue evidence="3">Whole body</tissue>
    </source>
</reference>
<feature type="domain" description="HIT-type" evidence="2">
    <location>
        <begin position="14"/>
        <end position="47"/>
    </location>
</feature>
<evidence type="ECO:0000313" key="4">
    <source>
        <dbReference type="Proteomes" id="UP001168990"/>
    </source>
</evidence>
<dbReference type="EMBL" id="JAQQBS010000001">
    <property type="protein sequence ID" value="KAK0176861.1"/>
    <property type="molecule type" value="Genomic_DNA"/>
</dbReference>
<keyword evidence="1" id="KW-0862">Zinc</keyword>
<comment type="caution">
    <text evidence="3">The sequence shown here is derived from an EMBL/GenBank/DDBJ whole genome shotgun (WGS) entry which is preliminary data.</text>
</comment>
<evidence type="ECO:0000256" key="1">
    <source>
        <dbReference type="PROSITE-ProRule" id="PRU00453"/>
    </source>
</evidence>
<dbReference type="Pfam" id="PF04438">
    <property type="entry name" value="zf-HIT"/>
    <property type="match status" value="1"/>
</dbReference>
<sequence>MDLGSTSSTSIQTCQLCSSNPPKYTCPRCSISYCSIECYKSTSHLDCSEEFYKECVENEMKSQSYDSEDKKKMMEILKRFHAEQSNFDICNDDSIDDIFDDQNASYESIDSDDDDAVADLNKRIENVDLNNADELWSVLTDAEKQEFEAIIRNGEEDTLLPQWTPWWAKLIDKPIQILDECENETYKKNCPRIVEIVPMNAVEKASPSICYNLLNILNAYALTILHYNGEHESAAMEACIIFLELNDVIGGHKIFEDPPSAVTSVFKKAIDYELIPETSEQTVLLDSVKQIIQGPCKEHQTYYMAAALSDLHQLFTKVKSKFRDLNCQNSHPTFPQKFTKGIQSKYSTLTKKDLQLYIKKVEYYLAWLSKYGERMMGEKSHL</sequence>
<dbReference type="PANTHER" id="PTHR15555">
    <property type="entry name" value="ZINC FINGER HIT DOMAIN CONTAINING PROTEIN 2 PROTEIN FON -RELATED"/>
    <property type="match status" value="1"/>
</dbReference>
<keyword evidence="1" id="KW-0479">Metal-binding</keyword>
<dbReference type="SUPFAM" id="SSF144232">
    <property type="entry name" value="HIT/MYND zinc finger-like"/>
    <property type="match status" value="1"/>
</dbReference>
<dbReference type="PROSITE" id="PS51083">
    <property type="entry name" value="ZF_HIT"/>
    <property type="match status" value="1"/>
</dbReference>
<keyword evidence="4" id="KW-1185">Reference proteome</keyword>
<dbReference type="Gene3D" id="3.30.60.190">
    <property type="match status" value="1"/>
</dbReference>
<protein>
    <recommendedName>
        <fullName evidence="2">HIT-type domain-containing protein</fullName>
    </recommendedName>
</protein>
<evidence type="ECO:0000259" key="2">
    <source>
        <dbReference type="PROSITE" id="PS51083"/>
    </source>
</evidence>
<keyword evidence="1" id="KW-0863">Zinc-finger</keyword>
<dbReference type="PANTHER" id="PTHR15555:SF0">
    <property type="entry name" value="ZINC FINGER HIT DOMAIN-CONTAINING PROTEIN 2"/>
    <property type="match status" value="1"/>
</dbReference>